<evidence type="ECO:0000313" key="2">
    <source>
        <dbReference type="EMBL" id="VYT73639.1"/>
    </source>
</evidence>
<evidence type="ECO:0000256" key="1">
    <source>
        <dbReference type="SAM" id="Phobius"/>
    </source>
</evidence>
<dbReference type="EMBL" id="CACRUO010000015">
    <property type="protein sequence ID" value="VYT73639.1"/>
    <property type="molecule type" value="Genomic_DNA"/>
</dbReference>
<dbReference type="AlphaFoldDB" id="A0A6N2Z2Z0"/>
<dbReference type="InterPro" id="IPR025608">
    <property type="entry name" value="TcpE"/>
</dbReference>
<reference evidence="2" key="1">
    <citation type="submission" date="2019-11" db="EMBL/GenBank/DDBJ databases">
        <authorList>
            <person name="Feng L."/>
        </authorList>
    </citation>
    <scope>NUCLEOTIDE SEQUENCE</scope>
    <source>
        <strain evidence="2">SsimulansLFYP27</strain>
    </source>
</reference>
<proteinExistence type="predicted"/>
<gene>
    <name evidence="2" type="ORF">SSLFYP27_00510</name>
</gene>
<name>A0A6N2Z2Z0_STASI</name>
<keyword evidence="1" id="KW-1133">Transmembrane helix</keyword>
<keyword evidence="1" id="KW-0472">Membrane</keyword>
<dbReference type="Pfam" id="PF12648">
    <property type="entry name" value="TcpE"/>
    <property type="match status" value="1"/>
</dbReference>
<dbReference type="RefSeq" id="WP_031867853.1">
    <property type="nucleotide sequence ID" value="NZ_CACRUO010000015.1"/>
</dbReference>
<feature type="transmembrane region" description="Helical" evidence="1">
    <location>
        <begin position="70"/>
        <end position="92"/>
    </location>
</feature>
<keyword evidence="1" id="KW-0812">Transmembrane</keyword>
<accession>A0A6N2Z2Z0</accession>
<organism evidence="2">
    <name type="scientific">Staphylococcus simulans</name>
    <dbReference type="NCBI Taxonomy" id="1286"/>
    <lineage>
        <taxon>Bacteria</taxon>
        <taxon>Bacillati</taxon>
        <taxon>Bacillota</taxon>
        <taxon>Bacilli</taxon>
        <taxon>Bacillales</taxon>
        <taxon>Staphylococcaceae</taxon>
        <taxon>Staphylococcus</taxon>
    </lineage>
</organism>
<sequence>MAENQNRDNTNENIYFESFYLSNFKKFTRKMYRLGELAFPQPIKAKVFVIFIATVALLLLLRFIPFLNIFVTWIPFFVYYGLIPALVAYLLAEFKEEDRAFYKYFKSYIKYQRRKKQNEAYLKGEIIKLNEMKKEE</sequence>
<feature type="transmembrane region" description="Helical" evidence="1">
    <location>
        <begin position="47"/>
        <end position="64"/>
    </location>
</feature>
<protein>
    <submittedName>
        <fullName evidence="2">TcpE family protein</fullName>
    </submittedName>
</protein>